<proteinExistence type="predicted"/>
<dbReference type="Proteomes" id="UP001275440">
    <property type="component" value="Unassembled WGS sequence"/>
</dbReference>
<gene>
    <name evidence="1" type="ORF">F8M49_10945</name>
</gene>
<evidence type="ECO:0000313" key="2">
    <source>
        <dbReference type="Proteomes" id="UP001275440"/>
    </source>
</evidence>
<organism evidence="1 2">
    <name type="scientific">Rhodococcus zopfii</name>
    <dbReference type="NCBI Taxonomy" id="43772"/>
    <lineage>
        <taxon>Bacteria</taxon>
        <taxon>Bacillati</taxon>
        <taxon>Actinomycetota</taxon>
        <taxon>Actinomycetes</taxon>
        <taxon>Mycobacteriales</taxon>
        <taxon>Nocardiaceae</taxon>
        <taxon>Rhodococcus</taxon>
    </lineage>
</organism>
<reference evidence="1 2" key="1">
    <citation type="submission" date="2019-10" db="EMBL/GenBank/DDBJ databases">
        <title>Draft Genome Assembly of Rhodococcus zopfii DSM44189.</title>
        <authorList>
            <person name="Sutton J.M."/>
            <person name="Akob D.M."/>
            <person name="Bushman T.J."/>
        </authorList>
    </citation>
    <scope>NUCLEOTIDE SEQUENCE [LARGE SCALE GENOMIC DNA]</scope>
    <source>
        <strain evidence="1 2">DSM 44189</strain>
    </source>
</reference>
<accession>A0ABU3WP35</accession>
<evidence type="ECO:0008006" key="3">
    <source>
        <dbReference type="Google" id="ProtNLM"/>
    </source>
</evidence>
<evidence type="ECO:0000313" key="1">
    <source>
        <dbReference type="EMBL" id="MDV2475753.1"/>
    </source>
</evidence>
<keyword evidence="2" id="KW-1185">Reference proteome</keyword>
<comment type="caution">
    <text evidence="1">The sequence shown here is derived from an EMBL/GenBank/DDBJ whole genome shotgun (WGS) entry which is preliminary data.</text>
</comment>
<protein>
    <recommendedName>
        <fullName evidence="3">GAF domain-containing protein</fullName>
    </recommendedName>
</protein>
<dbReference type="EMBL" id="WBMO01000001">
    <property type="protein sequence ID" value="MDV2475753.1"/>
    <property type="molecule type" value="Genomic_DNA"/>
</dbReference>
<sequence length="203" mass="22626">MAEGLLLDGFLPRYDHAICVSRVFRASPDEVFDAVTNLNLFQLPLTRVLLEARALPGRLVDARGRHRGPPRTPEPPTFRIRDLPERGWIVLGERPGSELVCGQVGKPWKGAGGMPDRPVAAGDFAAFDRPGFAKLAESTLVMPYGAAACVLIAESRVALTDEDSRRRFRRYWLAAGPFIRLMRPAVMHALARQFPEPRQFPEQ</sequence>
<name>A0ABU3WP35_9NOCA</name>